<dbReference type="InterPro" id="IPR003765">
    <property type="entry name" value="NO3_reductase_chaperone_NarJ"/>
</dbReference>
<dbReference type="PANTHER" id="PTHR43680:SF2">
    <property type="entry name" value="NITRATE REDUCTASE MOLYBDENUM COFACTOR ASSEMBLY CHAPERONE NARJ"/>
    <property type="match status" value="1"/>
</dbReference>
<dbReference type="InterPro" id="IPR020945">
    <property type="entry name" value="DMSO/NO3_reduct_chaperone"/>
</dbReference>
<protein>
    <submittedName>
        <fullName evidence="2">Nitrate reductase molybdenum cofactor assembly chaperone</fullName>
    </submittedName>
</protein>
<reference evidence="2 3" key="1">
    <citation type="journal article" date="2019" name="Int. J. Syst. Evol. Microbiol.">
        <title>The Global Catalogue of Microorganisms (GCM) 10K type strain sequencing project: providing services to taxonomists for standard genome sequencing and annotation.</title>
        <authorList>
            <consortium name="The Broad Institute Genomics Platform"/>
            <consortium name="The Broad Institute Genome Sequencing Center for Infectious Disease"/>
            <person name="Wu L."/>
            <person name="Ma J."/>
        </authorList>
    </citation>
    <scope>NUCLEOTIDE SEQUENCE [LARGE SCALE GENOMIC DNA]</scope>
    <source>
        <strain evidence="2 3">JCM 14319</strain>
    </source>
</reference>
<dbReference type="NCBIfam" id="TIGR00684">
    <property type="entry name" value="narJ"/>
    <property type="match status" value="1"/>
</dbReference>
<name>A0ABN2KA30_9MICO</name>
<keyword evidence="3" id="KW-1185">Reference proteome</keyword>
<gene>
    <name evidence="2" type="primary">narJ</name>
    <name evidence="2" type="ORF">GCM10009747_06090</name>
</gene>
<accession>A0ABN2KA30</accession>
<dbReference type="InterPro" id="IPR036411">
    <property type="entry name" value="TorD-like_sf"/>
</dbReference>
<dbReference type="PANTHER" id="PTHR43680">
    <property type="entry name" value="NITRATE REDUCTASE MOLYBDENUM COFACTOR ASSEMBLY CHAPERONE"/>
    <property type="match status" value="1"/>
</dbReference>
<keyword evidence="1" id="KW-0534">Nitrate assimilation</keyword>
<proteinExistence type="predicted"/>
<evidence type="ECO:0000313" key="2">
    <source>
        <dbReference type="EMBL" id="GAA1751446.1"/>
    </source>
</evidence>
<evidence type="ECO:0000313" key="3">
    <source>
        <dbReference type="Proteomes" id="UP001500506"/>
    </source>
</evidence>
<organism evidence="2 3">
    <name type="scientific">Agromyces humatus</name>
    <dbReference type="NCBI Taxonomy" id="279573"/>
    <lineage>
        <taxon>Bacteria</taxon>
        <taxon>Bacillati</taxon>
        <taxon>Actinomycetota</taxon>
        <taxon>Actinomycetes</taxon>
        <taxon>Micrococcales</taxon>
        <taxon>Microbacteriaceae</taxon>
        <taxon>Agromyces</taxon>
    </lineage>
</organism>
<dbReference type="Gene3D" id="1.10.3480.10">
    <property type="entry name" value="TorD-like"/>
    <property type="match status" value="1"/>
</dbReference>
<sequence length="237" mass="26210">MRLPLQIRLNRMPRPTGSLTLSRDQRRIAHMAASLLLEYPGAGFATRMPLIESSVAGLPGPIAADFRRFLDHARARSSTALEQEYVATFDLKRKCCLYLSYYAAGDTRRRGTALVTFLEAYRAAGWEFDADELPDFLPAVLEFSARSDSPIAAELIAAHREGLEVLRAALDRIDSPYAAVVTAVCRSLPEIDEATRERYLSLVNEGPPTETVGLTFIGNLAPYSPTGVTRTHEEVRP</sequence>
<dbReference type="Pfam" id="PF02613">
    <property type="entry name" value="Nitrate_red_del"/>
    <property type="match status" value="1"/>
</dbReference>
<evidence type="ECO:0000256" key="1">
    <source>
        <dbReference type="ARBA" id="ARBA00023063"/>
    </source>
</evidence>
<dbReference type="SUPFAM" id="SSF89155">
    <property type="entry name" value="TorD-like"/>
    <property type="match status" value="1"/>
</dbReference>
<dbReference type="EMBL" id="BAAANH010000001">
    <property type="protein sequence ID" value="GAA1751446.1"/>
    <property type="molecule type" value="Genomic_DNA"/>
</dbReference>
<dbReference type="RefSeq" id="WP_232498343.1">
    <property type="nucleotide sequence ID" value="NZ_BAAANH010000001.1"/>
</dbReference>
<dbReference type="Proteomes" id="UP001500506">
    <property type="component" value="Unassembled WGS sequence"/>
</dbReference>
<comment type="caution">
    <text evidence="2">The sequence shown here is derived from an EMBL/GenBank/DDBJ whole genome shotgun (WGS) entry which is preliminary data.</text>
</comment>